<dbReference type="Gene3D" id="3.20.20.300">
    <property type="entry name" value="Glycoside hydrolase, family 3, N-terminal domain"/>
    <property type="match status" value="1"/>
</dbReference>
<dbReference type="InterPro" id="IPR001764">
    <property type="entry name" value="Glyco_hydro_3_N"/>
</dbReference>
<feature type="domain" description="Glycoside hydrolase family 3 C-terminal" evidence="4">
    <location>
        <begin position="377"/>
        <end position="616"/>
    </location>
</feature>
<dbReference type="Pfam" id="PF01915">
    <property type="entry name" value="Glyco_hydro_3_C"/>
    <property type="match status" value="1"/>
</dbReference>
<evidence type="ECO:0000259" key="4">
    <source>
        <dbReference type="Pfam" id="PF01915"/>
    </source>
</evidence>
<proteinExistence type="predicted"/>
<dbReference type="PANTHER" id="PTHR30620">
    <property type="entry name" value="PERIPLASMIC BETA-GLUCOSIDASE-RELATED"/>
    <property type="match status" value="1"/>
</dbReference>
<dbReference type="RefSeq" id="WP_343861197.1">
    <property type="nucleotide sequence ID" value="NZ_BAAAFD010000009.1"/>
</dbReference>
<dbReference type="SUPFAM" id="SSF51445">
    <property type="entry name" value="(Trans)glycosidases"/>
    <property type="match status" value="1"/>
</dbReference>
<evidence type="ECO:0000256" key="2">
    <source>
        <dbReference type="SAM" id="MobiDB-lite"/>
    </source>
</evidence>
<evidence type="ECO:0000256" key="1">
    <source>
        <dbReference type="ARBA" id="ARBA00022801"/>
    </source>
</evidence>
<dbReference type="InterPro" id="IPR036962">
    <property type="entry name" value="Glyco_hydro_3_N_sf"/>
</dbReference>
<dbReference type="Gene3D" id="3.40.50.1700">
    <property type="entry name" value="Glycoside hydrolase family 3 C-terminal domain"/>
    <property type="match status" value="1"/>
</dbReference>
<dbReference type="InterPro" id="IPR002772">
    <property type="entry name" value="Glyco_hydro_3_C"/>
</dbReference>
<evidence type="ECO:0000313" key="6">
    <source>
        <dbReference type="Proteomes" id="UP001500359"/>
    </source>
</evidence>
<feature type="domain" description="Glycoside hydrolase family 3 N-terminal" evidence="3">
    <location>
        <begin position="22"/>
        <end position="337"/>
    </location>
</feature>
<dbReference type="InterPro" id="IPR051915">
    <property type="entry name" value="Cellulose_Degrad_GH3"/>
</dbReference>
<dbReference type="Pfam" id="PF00933">
    <property type="entry name" value="Glyco_hydro_3"/>
    <property type="match status" value="1"/>
</dbReference>
<evidence type="ECO:0000313" key="5">
    <source>
        <dbReference type="EMBL" id="GAA0858615.1"/>
    </source>
</evidence>
<protein>
    <recommendedName>
        <fullName evidence="7">Beta-glucosidase</fullName>
    </recommendedName>
</protein>
<evidence type="ECO:0000259" key="3">
    <source>
        <dbReference type="Pfam" id="PF00933"/>
    </source>
</evidence>
<feature type="region of interest" description="Disordered" evidence="2">
    <location>
        <begin position="584"/>
        <end position="609"/>
    </location>
</feature>
<dbReference type="SUPFAM" id="SSF52279">
    <property type="entry name" value="Beta-D-glucan exohydrolase, C-terminal domain"/>
    <property type="match status" value="1"/>
</dbReference>
<keyword evidence="1" id="KW-0378">Hydrolase</keyword>
<keyword evidence="6" id="KW-1185">Reference proteome</keyword>
<dbReference type="InterPro" id="IPR036881">
    <property type="entry name" value="Glyco_hydro_3_C_sf"/>
</dbReference>
<dbReference type="PANTHER" id="PTHR30620:SF77">
    <property type="entry name" value="LYSOSOMAL BETA GLUCOSIDASE-LIKE"/>
    <property type="match status" value="1"/>
</dbReference>
<sequence>MTKVRFNSQVKQQVDRLLSEMTLAQKVGQMTQAERSTCTPDDVYAFHLGSVLSGAGSCPKNNLVDDWVEMCDAYWHASVRKDDAHLGIPIMYGVDAVHGNSNVKDAVIFPHNIGLGATNDFSLIKDIAAATAKEVLAIGVDWVFSPNLAVASDYRWGRTYESFSQDPKQVSKFAQAMVEGLQDNFSDNGVLACVKHWIGDGGTQNGIDQGDTVLDWEQLNNIHIYPYYAALDAGAMSVMVSFSSWNGEKCHAHKYLISDVLKGQMRYQGLVLSDMQGIDYLADDFYQAVARGVNAGIDMFMLPGNWKQFIDHLINHVELGTVPISRIDDAVRRILSVKVATGIMDKPAPSARPYTRSKMFGARKHRQLACSSVQKSLVLLKNEHELLPLSKQQKIVVTGKNAHCIGSQCGGFTVTWQGSRGNHDVNGATSIWQGIDQLADNAQLIGESDLLAVKQGEFDVAVVVIGELPYAEGLGDIRDNEDAIVASGLQIQGQMSITDVTAKSLALQNMHPEDLSTISTLHDKGIPVVTVLISGRPLLIEAEMERSQAFIAAWLPGSEGQGIANVLFGDAPVTGKLSFSWPHTPSPDVDPLKPKRKSKSDTVSSSKFPVGYGLRYKKRGFFKSAS</sequence>
<dbReference type="Proteomes" id="UP001500359">
    <property type="component" value="Unassembled WGS sequence"/>
</dbReference>
<reference evidence="6" key="1">
    <citation type="journal article" date="2019" name="Int. J. Syst. Evol. Microbiol.">
        <title>The Global Catalogue of Microorganisms (GCM) 10K type strain sequencing project: providing services to taxonomists for standard genome sequencing and annotation.</title>
        <authorList>
            <consortium name="The Broad Institute Genomics Platform"/>
            <consortium name="The Broad Institute Genome Sequencing Center for Infectious Disease"/>
            <person name="Wu L."/>
            <person name="Ma J."/>
        </authorList>
    </citation>
    <scope>NUCLEOTIDE SEQUENCE [LARGE SCALE GENOMIC DNA]</scope>
    <source>
        <strain evidence="6">JCM 15896</strain>
    </source>
</reference>
<gene>
    <name evidence="5" type="ORF">GCM10009114_28890</name>
</gene>
<dbReference type="PRINTS" id="PR00133">
    <property type="entry name" value="GLHYDRLASE3"/>
</dbReference>
<comment type="caution">
    <text evidence="5">The sequence shown here is derived from an EMBL/GenBank/DDBJ whole genome shotgun (WGS) entry which is preliminary data.</text>
</comment>
<name>A0ABP3X2L0_9ALTE</name>
<dbReference type="InterPro" id="IPR017853">
    <property type="entry name" value="GH"/>
</dbReference>
<accession>A0ABP3X2L0</accession>
<evidence type="ECO:0008006" key="7">
    <source>
        <dbReference type="Google" id="ProtNLM"/>
    </source>
</evidence>
<dbReference type="EMBL" id="BAAAFD010000009">
    <property type="protein sequence ID" value="GAA0858615.1"/>
    <property type="molecule type" value="Genomic_DNA"/>
</dbReference>
<organism evidence="5 6">
    <name type="scientific">Aliiglaciecola litoralis</name>
    <dbReference type="NCBI Taxonomy" id="582857"/>
    <lineage>
        <taxon>Bacteria</taxon>
        <taxon>Pseudomonadati</taxon>
        <taxon>Pseudomonadota</taxon>
        <taxon>Gammaproteobacteria</taxon>
        <taxon>Alteromonadales</taxon>
        <taxon>Alteromonadaceae</taxon>
        <taxon>Aliiglaciecola</taxon>
    </lineage>
</organism>